<evidence type="ECO:0000256" key="6">
    <source>
        <dbReference type="ARBA" id="ARBA00022892"/>
    </source>
</evidence>
<evidence type="ECO:0000256" key="3">
    <source>
        <dbReference type="ARBA" id="ARBA00022448"/>
    </source>
</evidence>
<keyword evidence="16" id="KW-1185">Reference proteome</keyword>
<keyword evidence="7 11" id="KW-0653">Protein transport</keyword>
<feature type="coiled-coil region" evidence="12">
    <location>
        <begin position="123"/>
        <end position="179"/>
    </location>
</feature>
<gene>
    <name evidence="15" type="ORF">PUMCH_000531</name>
</gene>
<dbReference type="GeneID" id="88171600"/>
<evidence type="ECO:0000313" key="15">
    <source>
        <dbReference type="EMBL" id="WPK23296.1"/>
    </source>
</evidence>
<evidence type="ECO:0000256" key="11">
    <source>
        <dbReference type="RuleBase" id="RU367026"/>
    </source>
</evidence>
<dbReference type="Pfam" id="PF18035">
    <property type="entry name" value="Bap31_Bap29_C"/>
    <property type="match status" value="1"/>
</dbReference>
<evidence type="ECO:0000256" key="2">
    <source>
        <dbReference type="ARBA" id="ARBA00007956"/>
    </source>
</evidence>
<feature type="transmembrane region" description="Helical" evidence="11">
    <location>
        <begin position="107"/>
        <end position="131"/>
    </location>
</feature>
<dbReference type="KEGG" id="asau:88171600"/>
<dbReference type="Proteomes" id="UP001338582">
    <property type="component" value="Chromosome 1"/>
</dbReference>
<evidence type="ECO:0000313" key="16">
    <source>
        <dbReference type="Proteomes" id="UP001338582"/>
    </source>
</evidence>
<dbReference type="GO" id="GO:0070973">
    <property type="term" value="P:protein localization to endoplasmic reticulum exit site"/>
    <property type="evidence" value="ECO:0007669"/>
    <property type="project" value="UniProtKB-UniRule"/>
</dbReference>
<dbReference type="GO" id="GO:0005789">
    <property type="term" value="C:endoplasmic reticulum membrane"/>
    <property type="evidence" value="ECO:0007669"/>
    <property type="project" value="UniProtKB-SubCell"/>
</dbReference>
<feature type="domain" description="Bap31/Bap29 cytoplasmic coiled-coil" evidence="14">
    <location>
        <begin position="152"/>
        <end position="186"/>
    </location>
</feature>
<dbReference type="InterPro" id="IPR008417">
    <property type="entry name" value="BAP29/BAP31"/>
</dbReference>
<proteinExistence type="inferred from homology"/>
<comment type="function">
    <text evidence="11">May play a role in anterograde transport of membrane proteins from the endoplasmic reticulum to the Golgi.</text>
</comment>
<keyword evidence="3 11" id="KW-0813">Transport</keyword>
<keyword evidence="6 11" id="KW-0931">ER-Golgi transport</keyword>
<evidence type="ECO:0000256" key="9">
    <source>
        <dbReference type="ARBA" id="ARBA00023054"/>
    </source>
</evidence>
<keyword evidence="10 11" id="KW-0472">Membrane</keyword>
<keyword evidence="5 11" id="KW-0256">Endoplasmic reticulum</keyword>
<evidence type="ECO:0000256" key="8">
    <source>
        <dbReference type="ARBA" id="ARBA00022989"/>
    </source>
</evidence>
<sequence>MSIQMSIVFAVLVTEMVVLFIYLLPMPFVIRRNLVNGAAALRQNANFKVGLVFSSILMALQFTDCVKKLQRYAHTDNPYYAQMANAARGGDMLYDQLALKFYAQRNLYITGAVLYLALSINTVVSILRNLVTKEAALRKLQQEPKHDDSEVVAELKKQLKQKETDLETMKKQLKSAQTAYDALTPLEERSKDD</sequence>
<dbReference type="PANTHER" id="PTHR12701:SF19">
    <property type="entry name" value="ENDOPLASMIC RETICULUM TRANSMEMBRANE PROTEIN 1-RELATED"/>
    <property type="match status" value="1"/>
</dbReference>
<evidence type="ECO:0000259" key="14">
    <source>
        <dbReference type="Pfam" id="PF18035"/>
    </source>
</evidence>
<evidence type="ECO:0000256" key="10">
    <source>
        <dbReference type="ARBA" id="ARBA00023136"/>
    </source>
</evidence>
<keyword evidence="9 12" id="KW-0175">Coiled coil</keyword>
<comment type="subcellular location">
    <subcellularLocation>
        <location evidence="1 11">Endoplasmic reticulum membrane</location>
        <topology evidence="1 11">Multi-pass membrane protein</topology>
    </subcellularLocation>
</comment>
<comment type="similarity">
    <text evidence="2 11">Belongs to the BCAP29/BCAP31 family.</text>
</comment>
<feature type="transmembrane region" description="Helical" evidence="11">
    <location>
        <begin position="6"/>
        <end position="24"/>
    </location>
</feature>
<dbReference type="InterPro" id="IPR041672">
    <property type="entry name" value="Bap31/Bap29_C"/>
</dbReference>
<dbReference type="AlphaFoldDB" id="A0AAX4H435"/>
<keyword evidence="8 11" id="KW-1133">Transmembrane helix</keyword>
<comment type="caution">
    <text evidence="11">Lacks conserved residue(s) required for the propagation of feature annotation.</text>
</comment>
<dbReference type="InterPro" id="IPR040463">
    <property type="entry name" value="BAP29/BAP31_N"/>
</dbReference>
<reference evidence="15 16" key="1">
    <citation type="submission" date="2023-10" db="EMBL/GenBank/DDBJ databases">
        <title>Draft Genome Sequence of Candida saopaulonensis from a very Premature Infant with Sepsis.</title>
        <authorList>
            <person name="Ning Y."/>
            <person name="Dai R."/>
            <person name="Xiao M."/>
            <person name="Xu Y."/>
            <person name="Yan Q."/>
            <person name="Zhang L."/>
        </authorList>
    </citation>
    <scope>NUCLEOTIDE SEQUENCE [LARGE SCALE GENOMIC DNA]</scope>
    <source>
        <strain evidence="15 16">19XY460</strain>
    </source>
</reference>
<organism evidence="15 16">
    <name type="scientific">Australozyma saopauloensis</name>
    <dbReference type="NCBI Taxonomy" id="291208"/>
    <lineage>
        <taxon>Eukaryota</taxon>
        <taxon>Fungi</taxon>
        <taxon>Dikarya</taxon>
        <taxon>Ascomycota</taxon>
        <taxon>Saccharomycotina</taxon>
        <taxon>Pichiomycetes</taxon>
        <taxon>Metschnikowiaceae</taxon>
        <taxon>Australozyma</taxon>
    </lineage>
</organism>
<dbReference type="GO" id="GO:0006888">
    <property type="term" value="P:endoplasmic reticulum to Golgi vesicle-mediated transport"/>
    <property type="evidence" value="ECO:0007669"/>
    <property type="project" value="UniProtKB-UniRule"/>
</dbReference>
<dbReference type="EMBL" id="CP138894">
    <property type="protein sequence ID" value="WPK23296.1"/>
    <property type="molecule type" value="Genomic_DNA"/>
</dbReference>
<dbReference type="PANTHER" id="PTHR12701">
    <property type="entry name" value="BCR-ASSOCIATED PROTEIN, BAP"/>
    <property type="match status" value="1"/>
</dbReference>
<protein>
    <recommendedName>
        <fullName evidence="11">Endoplasmic reticulum transmembrane protein</fullName>
    </recommendedName>
</protein>
<evidence type="ECO:0000256" key="5">
    <source>
        <dbReference type="ARBA" id="ARBA00022824"/>
    </source>
</evidence>
<evidence type="ECO:0000259" key="13">
    <source>
        <dbReference type="Pfam" id="PF05529"/>
    </source>
</evidence>
<name>A0AAX4H435_9ASCO</name>
<keyword evidence="4 11" id="KW-0812">Transmembrane</keyword>
<dbReference type="GO" id="GO:0006886">
    <property type="term" value="P:intracellular protein transport"/>
    <property type="evidence" value="ECO:0007669"/>
    <property type="project" value="UniProtKB-UniRule"/>
</dbReference>
<dbReference type="Pfam" id="PF05529">
    <property type="entry name" value="Bap31"/>
    <property type="match status" value="1"/>
</dbReference>
<evidence type="ECO:0000256" key="12">
    <source>
        <dbReference type="SAM" id="Coils"/>
    </source>
</evidence>
<evidence type="ECO:0000256" key="7">
    <source>
        <dbReference type="ARBA" id="ARBA00022927"/>
    </source>
</evidence>
<evidence type="ECO:0000256" key="4">
    <source>
        <dbReference type="ARBA" id="ARBA00022692"/>
    </source>
</evidence>
<feature type="domain" description="BAP29/BAP31 transmembrane" evidence="13">
    <location>
        <begin position="1"/>
        <end position="139"/>
    </location>
</feature>
<evidence type="ECO:0000256" key="1">
    <source>
        <dbReference type="ARBA" id="ARBA00004477"/>
    </source>
</evidence>
<dbReference type="RefSeq" id="XP_062875683.1">
    <property type="nucleotide sequence ID" value="XM_063019613.1"/>
</dbReference>
<accession>A0AAX4H435</accession>